<evidence type="ECO:0000256" key="1">
    <source>
        <dbReference type="SAM" id="MobiDB-lite"/>
    </source>
</evidence>
<protein>
    <recommendedName>
        <fullName evidence="4">F-box domain-containing protein</fullName>
    </recommendedName>
</protein>
<feature type="region of interest" description="Disordered" evidence="1">
    <location>
        <begin position="365"/>
        <end position="420"/>
    </location>
</feature>
<dbReference type="OrthoDB" id="3013226at2759"/>
<dbReference type="EMBL" id="MU151242">
    <property type="protein sequence ID" value="KAF9446500.1"/>
    <property type="molecule type" value="Genomic_DNA"/>
</dbReference>
<proteinExistence type="predicted"/>
<name>A0A9P6C2A9_9AGAR</name>
<dbReference type="Proteomes" id="UP000807342">
    <property type="component" value="Unassembled WGS sequence"/>
</dbReference>
<reference evidence="2" key="1">
    <citation type="submission" date="2020-11" db="EMBL/GenBank/DDBJ databases">
        <authorList>
            <consortium name="DOE Joint Genome Institute"/>
            <person name="Ahrendt S."/>
            <person name="Riley R."/>
            <person name="Andreopoulos W."/>
            <person name="Labutti K."/>
            <person name="Pangilinan J."/>
            <person name="Ruiz-Duenas F.J."/>
            <person name="Barrasa J.M."/>
            <person name="Sanchez-Garcia M."/>
            <person name="Camarero S."/>
            <person name="Miyauchi S."/>
            <person name="Serrano A."/>
            <person name="Linde D."/>
            <person name="Babiker R."/>
            <person name="Drula E."/>
            <person name="Ayuso-Fernandez I."/>
            <person name="Pacheco R."/>
            <person name="Padilla G."/>
            <person name="Ferreira P."/>
            <person name="Barriuso J."/>
            <person name="Kellner H."/>
            <person name="Castanera R."/>
            <person name="Alfaro M."/>
            <person name="Ramirez L."/>
            <person name="Pisabarro A.G."/>
            <person name="Kuo A."/>
            <person name="Tritt A."/>
            <person name="Lipzen A."/>
            <person name="He G."/>
            <person name="Yan M."/>
            <person name="Ng V."/>
            <person name="Cullen D."/>
            <person name="Martin F."/>
            <person name="Rosso M.-N."/>
            <person name="Henrissat B."/>
            <person name="Hibbett D."/>
            <person name="Martinez A.T."/>
            <person name="Grigoriev I.V."/>
        </authorList>
    </citation>
    <scope>NUCLEOTIDE SEQUENCE</scope>
    <source>
        <strain evidence="2">MF-IS2</strain>
    </source>
</reference>
<dbReference type="AlphaFoldDB" id="A0A9P6C2A9"/>
<feature type="compositionally biased region" description="Acidic residues" evidence="1">
    <location>
        <begin position="366"/>
        <end position="394"/>
    </location>
</feature>
<comment type="caution">
    <text evidence="2">The sequence shown here is derived from an EMBL/GenBank/DDBJ whole genome shotgun (WGS) entry which is preliminary data.</text>
</comment>
<gene>
    <name evidence="2" type="ORF">P691DRAFT_761585</name>
</gene>
<keyword evidence="3" id="KW-1185">Reference proteome</keyword>
<organism evidence="2 3">
    <name type="scientific">Macrolepiota fuliginosa MF-IS2</name>
    <dbReference type="NCBI Taxonomy" id="1400762"/>
    <lineage>
        <taxon>Eukaryota</taxon>
        <taxon>Fungi</taxon>
        <taxon>Dikarya</taxon>
        <taxon>Basidiomycota</taxon>
        <taxon>Agaricomycotina</taxon>
        <taxon>Agaricomycetes</taxon>
        <taxon>Agaricomycetidae</taxon>
        <taxon>Agaricales</taxon>
        <taxon>Agaricineae</taxon>
        <taxon>Agaricaceae</taxon>
        <taxon>Macrolepiota</taxon>
    </lineage>
</organism>
<feature type="compositionally biased region" description="Low complexity" evidence="1">
    <location>
        <begin position="395"/>
        <end position="408"/>
    </location>
</feature>
<evidence type="ECO:0000313" key="2">
    <source>
        <dbReference type="EMBL" id="KAF9446500.1"/>
    </source>
</evidence>
<evidence type="ECO:0000313" key="3">
    <source>
        <dbReference type="Proteomes" id="UP000807342"/>
    </source>
</evidence>
<sequence>MPQDAGVNAGYRELRASDCNVCLGLFVTRHDSMNLCLAFLSTYRSVFSWCIDIQPKNLFWGFYKLAAAALKRTTNIIALDIAGLDQLLALLAYTPFPKLIEVKIPYTPLLTTFLNTHRHMLRAVVLQGPPTPSNFERSSVRFQKVEMPELMAFVGPCNVIPFVLPGSRVRYLTVCWDEACQRPEELMRFVTESRSEIMGMDNLVLGWSPTLLGVIGEFVPKVETLRIRNVCSIATKEMIDMYLVFLEEGLKKFEHLHTLAITLLFNPIAYRLADLDEEYQTVQRWGAIMPSLTVCTLPSTTRWTRFKDNHWFPIGDLRIDPSRSIKMRWFFRAFINGTYPSEMFPEISGGVELDAFEDMIPGELLLTDEDEEEYEEVDEEDEDENENDEEDGTDWNESSGEGDSGWDSSENEDDIEWESG</sequence>
<feature type="compositionally biased region" description="Acidic residues" evidence="1">
    <location>
        <begin position="409"/>
        <end position="420"/>
    </location>
</feature>
<accession>A0A9P6C2A9</accession>
<evidence type="ECO:0008006" key="4">
    <source>
        <dbReference type="Google" id="ProtNLM"/>
    </source>
</evidence>